<accession>A0A285NX69</accession>
<evidence type="ECO:0000256" key="1">
    <source>
        <dbReference type="ARBA" id="ARBA00006821"/>
    </source>
</evidence>
<evidence type="ECO:0000313" key="4">
    <source>
        <dbReference type="EMBL" id="SNZ14074.1"/>
    </source>
</evidence>
<dbReference type="PANTHER" id="PTHR36306:SF3">
    <property type="entry name" value="GLYCOSIDE HYDROLASE FAMILY 57"/>
    <property type="match status" value="1"/>
</dbReference>
<dbReference type="InterPro" id="IPR052046">
    <property type="entry name" value="GH57_Enzymes"/>
</dbReference>
<dbReference type="OrthoDB" id="9803279at2"/>
<feature type="domain" description="Cyclic nucleotide-binding" evidence="3">
    <location>
        <begin position="177"/>
        <end position="202"/>
    </location>
</feature>
<name>A0A285NX69_9AQUI</name>
<proteinExistence type="inferred from homology"/>
<evidence type="ECO:0000313" key="5">
    <source>
        <dbReference type="Proteomes" id="UP000218627"/>
    </source>
</evidence>
<dbReference type="Proteomes" id="UP000218627">
    <property type="component" value="Unassembled WGS sequence"/>
</dbReference>
<evidence type="ECO:0000259" key="3">
    <source>
        <dbReference type="PROSITE" id="PS50042"/>
    </source>
</evidence>
<dbReference type="InterPro" id="IPR004300">
    <property type="entry name" value="Glyco_hydro_57_N"/>
</dbReference>
<organism evidence="4 5">
    <name type="scientific">Hydrogenobacter hydrogenophilus</name>
    <dbReference type="NCBI Taxonomy" id="35835"/>
    <lineage>
        <taxon>Bacteria</taxon>
        <taxon>Pseudomonadati</taxon>
        <taxon>Aquificota</taxon>
        <taxon>Aquificia</taxon>
        <taxon>Aquificales</taxon>
        <taxon>Aquificaceae</taxon>
        <taxon>Hydrogenobacter</taxon>
    </lineage>
</organism>
<evidence type="ECO:0000256" key="2">
    <source>
        <dbReference type="ARBA" id="ARBA00023277"/>
    </source>
</evidence>
<dbReference type="Pfam" id="PF12055">
    <property type="entry name" value="DUF3536"/>
    <property type="match status" value="1"/>
</dbReference>
<sequence length="676" mass="79094">MNTFVIHGHFYQPYRTNPYIGEIMLEDTAYPYDNWNERIYRECYLPNAYAHYLSEGEVKETVNNYSKMSFNMGWTLIDWIEKHHPEILKKIKEGSENAIATSFNHTILPLDPQEDKEIQIFWGIRAFEEFFGRKPNGFWLPELAVDKETLQILIKYGVKYIILAPHQVKTKGSFLRYYLQEGHMDIFVYDGELSQGVAFGELLSDAKHLLELLKSRKDLTLIAVDGETFGHHKKFGEMGLAYMFTQSSNFTTLEAFYREKIPKLSTDINFNTSWSCPHGIERWRSDCGCSSGGMEGWHQKWRKPLREGLEAVRSRIKEIVYNQLEEYFSDVPKAILGFIDVILGGSKDEYFAKYAKKKFSKEERIKALKLLNAVKYIQLSFSSDGWFFAEISGIETVNNLLFAKRAIDLVEDPISEKLLLRHLEYAPSNIQAYGNGLGVWKNLVLPRLYSPQDISKCALVLHLSELKNSTDSLGKWNFQVLQENTVRLVDTETEEEFLFEEQLKDFSASSLPSLYAKEVFEKWAMDYIKEESEFLKDYEFLLEDLVQHSKSLKFHTAQYIRERLTLFLKSQLLVLLKEDSPLEKIKDVLTKAEKLSLDVKDEHLARELSLYIKRSVLKASEEELLEVLEFVRNYNLSVSRYELYIDTWELQNIVWERRQDIKNRRVFELLNLSPSL</sequence>
<dbReference type="SUPFAM" id="SSF88713">
    <property type="entry name" value="Glycoside hydrolase/deacetylase"/>
    <property type="match status" value="1"/>
</dbReference>
<dbReference type="EMBL" id="OBEN01000004">
    <property type="protein sequence ID" value="SNZ14074.1"/>
    <property type="molecule type" value="Genomic_DNA"/>
</dbReference>
<gene>
    <name evidence="4" type="ORF">SAMN06265353_0975</name>
</gene>
<dbReference type="GO" id="GO:0005975">
    <property type="term" value="P:carbohydrate metabolic process"/>
    <property type="evidence" value="ECO:0007669"/>
    <property type="project" value="InterPro"/>
</dbReference>
<comment type="similarity">
    <text evidence="1">Belongs to the glycosyl hydrolase 57 family.</text>
</comment>
<protein>
    <submittedName>
        <fullName evidence="4">Glycosyl hydrolase family 57</fullName>
    </submittedName>
</protein>
<dbReference type="Gene3D" id="3.20.110.20">
    <property type="match status" value="1"/>
</dbReference>
<dbReference type="InterPro" id="IPR021923">
    <property type="entry name" value="DUF3536"/>
</dbReference>
<keyword evidence="2" id="KW-0119">Carbohydrate metabolism</keyword>
<dbReference type="InterPro" id="IPR000595">
    <property type="entry name" value="cNMP-bd_dom"/>
</dbReference>
<dbReference type="Pfam" id="PF03065">
    <property type="entry name" value="Glyco_hydro_57"/>
    <property type="match status" value="1"/>
</dbReference>
<reference evidence="5" key="1">
    <citation type="submission" date="2017-09" db="EMBL/GenBank/DDBJ databases">
        <authorList>
            <person name="Varghese N."/>
            <person name="Submissions S."/>
        </authorList>
    </citation>
    <scope>NUCLEOTIDE SEQUENCE [LARGE SCALE GENOMIC DNA]</scope>
    <source>
        <strain evidence="5">DSM 2913</strain>
    </source>
</reference>
<keyword evidence="4" id="KW-0378">Hydrolase</keyword>
<dbReference type="RefSeq" id="WP_096601896.1">
    <property type="nucleotide sequence ID" value="NZ_OBEN01000004.1"/>
</dbReference>
<dbReference type="PROSITE" id="PS50042">
    <property type="entry name" value="CNMP_BINDING_3"/>
    <property type="match status" value="1"/>
</dbReference>
<dbReference type="GO" id="GO:0016787">
    <property type="term" value="F:hydrolase activity"/>
    <property type="evidence" value="ECO:0007669"/>
    <property type="project" value="UniProtKB-KW"/>
</dbReference>
<dbReference type="InterPro" id="IPR011330">
    <property type="entry name" value="Glyco_hydro/deAcase_b/a-brl"/>
</dbReference>
<dbReference type="PANTHER" id="PTHR36306">
    <property type="entry name" value="ALPHA-AMYLASE-RELATED-RELATED"/>
    <property type="match status" value="1"/>
</dbReference>
<keyword evidence="5" id="KW-1185">Reference proteome</keyword>
<dbReference type="AlphaFoldDB" id="A0A285NX69"/>